<dbReference type="InParanoid" id="A0D7Z3"/>
<dbReference type="HOGENOM" id="CLU_1963834_0_0_1"/>
<protein>
    <submittedName>
        <fullName evidence="2">Uncharacterized protein</fullName>
    </submittedName>
</protein>
<keyword evidence="1" id="KW-0812">Transmembrane</keyword>
<proteinExistence type="predicted"/>
<dbReference type="OMA" id="QIQIAFV"/>
<dbReference type="RefSeq" id="XP_001446557.1">
    <property type="nucleotide sequence ID" value="XM_001446520.1"/>
</dbReference>
<evidence type="ECO:0000256" key="1">
    <source>
        <dbReference type="SAM" id="Phobius"/>
    </source>
</evidence>
<dbReference type="EMBL" id="CT868319">
    <property type="protein sequence ID" value="CAK79160.1"/>
    <property type="molecule type" value="Genomic_DNA"/>
</dbReference>
<dbReference type="Proteomes" id="UP000000600">
    <property type="component" value="Unassembled WGS sequence"/>
</dbReference>
<name>A0D7Z3_PARTE</name>
<keyword evidence="1" id="KW-0472">Membrane</keyword>
<reference evidence="2 3" key="1">
    <citation type="journal article" date="2006" name="Nature">
        <title>Global trends of whole-genome duplications revealed by the ciliate Paramecium tetraurelia.</title>
        <authorList>
            <consortium name="Genoscope"/>
            <person name="Aury J.-M."/>
            <person name="Jaillon O."/>
            <person name="Duret L."/>
            <person name="Noel B."/>
            <person name="Jubin C."/>
            <person name="Porcel B.M."/>
            <person name="Segurens B."/>
            <person name="Daubin V."/>
            <person name="Anthouard V."/>
            <person name="Aiach N."/>
            <person name="Arnaiz O."/>
            <person name="Billaut A."/>
            <person name="Beisson J."/>
            <person name="Blanc I."/>
            <person name="Bouhouche K."/>
            <person name="Camara F."/>
            <person name="Duharcourt S."/>
            <person name="Guigo R."/>
            <person name="Gogendeau D."/>
            <person name="Katinka M."/>
            <person name="Keller A.-M."/>
            <person name="Kissmehl R."/>
            <person name="Klotz C."/>
            <person name="Koll F."/>
            <person name="Le Moue A."/>
            <person name="Lepere C."/>
            <person name="Malinsky S."/>
            <person name="Nowacki M."/>
            <person name="Nowak J.K."/>
            <person name="Plattner H."/>
            <person name="Poulain J."/>
            <person name="Ruiz F."/>
            <person name="Serrano V."/>
            <person name="Zagulski M."/>
            <person name="Dessen P."/>
            <person name="Betermier M."/>
            <person name="Weissenbach J."/>
            <person name="Scarpelli C."/>
            <person name="Schachter V."/>
            <person name="Sperling L."/>
            <person name="Meyer E."/>
            <person name="Cohen J."/>
            <person name="Wincker P."/>
        </authorList>
    </citation>
    <scope>NUCLEOTIDE SEQUENCE [LARGE SCALE GENOMIC DNA]</scope>
    <source>
        <strain evidence="2 3">Stock d4-2</strain>
    </source>
</reference>
<dbReference type="GeneID" id="5032342"/>
<gene>
    <name evidence="2" type="ORF">GSPATT00014127001</name>
</gene>
<accession>A0D7Z3</accession>
<keyword evidence="1" id="KW-1133">Transmembrane helix</keyword>
<feature type="transmembrane region" description="Helical" evidence="1">
    <location>
        <begin position="6"/>
        <end position="23"/>
    </location>
</feature>
<evidence type="ECO:0000313" key="3">
    <source>
        <dbReference type="Proteomes" id="UP000000600"/>
    </source>
</evidence>
<evidence type="ECO:0000313" key="2">
    <source>
        <dbReference type="EMBL" id="CAK79160.1"/>
    </source>
</evidence>
<organism evidence="2 3">
    <name type="scientific">Paramecium tetraurelia</name>
    <dbReference type="NCBI Taxonomy" id="5888"/>
    <lineage>
        <taxon>Eukaryota</taxon>
        <taxon>Sar</taxon>
        <taxon>Alveolata</taxon>
        <taxon>Ciliophora</taxon>
        <taxon>Intramacronucleata</taxon>
        <taxon>Oligohymenophorea</taxon>
        <taxon>Peniculida</taxon>
        <taxon>Parameciidae</taxon>
        <taxon>Paramecium</taxon>
    </lineage>
</organism>
<dbReference type="AlphaFoldDB" id="A0D7Z3"/>
<dbReference type="OrthoDB" id="10397591at2759"/>
<keyword evidence="3" id="KW-1185">Reference proteome</keyword>
<dbReference type="KEGG" id="ptm:GSPATT00014127001"/>
<sequence>MFVNTITLLISFIFIYSLGHVYMTRVTYINKGSVEVVIGLLNQFISQNYYSPEAFTKEFNTILVQPQHDYCIKSDTYKYYHPDVIMNDTYTFREYRGVVKEALQQHFFDVLPNVNLHRNNKDCMFPNY</sequence>